<dbReference type="Proteomes" id="UP001596405">
    <property type="component" value="Unassembled WGS sequence"/>
</dbReference>
<dbReference type="Pfam" id="PF01590">
    <property type="entry name" value="GAF"/>
    <property type="match status" value="1"/>
</dbReference>
<evidence type="ECO:0000313" key="3">
    <source>
        <dbReference type="Proteomes" id="UP001596405"/>
    </source>
</evidence>
<dbReference type="InterPro" id="IPR029016">
    <property type="entry name" value="GAF-like_dom_sf"/>
</dbReference>
<reference evidence="3" key="1">
    <citation type="journal article" date="2019" name="Int. J. Syst. Evol. Microbiol.">
        <title>The Global Catalogue of Microorganisms (GCM) 10K type strain sequencing project: providing services to taxonomists for standard genome sequencing and annotation.</title>
        <authorList>
            <consortium name="The Broad Institute Genomics Platform"/>
            <consortium name="The Broad Institute Genome Sequencing Center for Infectious Disease"/>
            <person name="Wu L."/>
            <person name="Ma J."/>
        </authorList>
    </citation>
    <scope>NUCLEOTIDE SEQUENCE [LARGE SCALE GENOMIC DNA]</scope>
    <source>
        <strain evidence="3">CGMCC 4.7393</strain>
    </source>
</reference>
<dbReference type="EMBL" id="JBHSYQ010000016">
    <property type="protein sequence ID" value="MFC7000054.1"/>
    <property type="molecule type" value="Genomic_DNA"/>
</dbReference>
<dbReference type="PANTHER" id="PTHR43102">
    <property type="entry name" value="SLR1143 PROTEIN"/>
    <property type="match status" value="1"/>
</dbReference>
<organism evidence="2 3">
    <name type="scientific">Rufibacter roseus</name>
    <dbReference type="NCBI Taxonomy" id="1567108"/>
    <lineage>
        <taxon>Bacteria</taxon>
        <taxon>Pseudomonadati</taxon>
        <taxon>Bacteroidota</taxon>
        <taxon>Cytophagia</taxon>
        <taxon>Cytophagales</taxon>
        <taxon>Hymenobacteraceae</taxon>
        <taxon>Rufibacter</taxon>
    </lineage>
</organism>
<proteinExistence type="predicted"/>
<dbReference type="InterPro" id="IPR003018">
    <property type="entry name" value="GAF"/>
</dbReference>
<keyword evidence="3" id="KW-1185">Reference proteome</keyword>
<name>A0ABW2DQF4_9BACT</name>
<dbReference type="RefSeq" id="WP_066624510.1">
    <property type="nucleotide sequence ID" value="NZ_LRML01000016.1"/>
</dbReference>
<evidence type="ECO:0000259" key="1">
    <source>
        <dbReference type="Pfam" id="PF01590"/>
    </source>
</evidence>
<feature type="domain" description="GAF" evidence="1">
    <location>
        <begin position="25"/>
        <end position="152"/>
    </location>
</feature>
<dbReference type="SUPFAM" id="SSF55781">
    <property type="entry name" value="GAF domain-like"/>
    <property type="match status" value="1"/>
</dbReference>
<evidence type="ECO:0000313" key="2">
    <source>
        <dbReference type="EMBL" id="MFC7000054.1"/>
    </source>
</evidence>
<comment type="caution">
    <text evidence="2">The sequence shown here is derived from an EMBL/GenBank/DDBJ whole genome shotgun (WGS) entry which is preliminary data.</text>
</comment>
<accession>A0ABW2DQF4</accession>
<gene>
    <name evidence="2" type="ORF">ACFQHR_20635</name>
</gene>
<sequence length="186" mass="21164">MKVVVDEVKRLDALRRYEILDTPPDGAFDRITALASKMFNMPIAIISLVDNDRIWFKSKFGIDGVEQIDREPGLCASAILSNEVYLVENAIEDPRCLTNPLVCGEFGLRFYAAAPLTTKEGYNLGTFCVIDKKQRYLSREQMQMLEDLASIVVDEIEIRLAARKTLAKSYQRITQLELENKELRGQ</sequence>
<dbReference type="Gene3D" id="3.30.450.40">
    <property type="match status" value="1"/>
</dbReference>
<protein>
    <submittedName>
        <fullName evidence="2">GAF domain-containing protein</fullName>
    </submittedName>
</protein>
<dbReference type="PANTHER" id="PTHR43102:SF2">
    <property type="entry name" value="GAF DOMAIN-CONTAINING PROTEIN"/>
    <property type="match status" value="1"/>
</dbReference>